<dbReference type="PANTHER" id="PTHR16275:SF8">
    <property type="entry name" value="COILED-COIL DOMAIN-CONTAINING PROTEIN 40"/>
    <property type="match status" value="1"/>
</dbReference>
<evidence type="ECO:0000313" key="4">
    <source>
        <dbReference type="RefSeq" id="XP_015511412.2"/>
    </source>
</evidence>
<name>A0A6J0BB64_NEOLC</name>
<dbReference type="PANTHER" id="PTHR16275">
    <property type="entry name" value="COILED-COIL DOMAIN-CONTAINING PROTEIN 40"/>
    <property type="match status" value="1"/>
</dbReference>
<evidence type="ECO:0000313" key="3">
    <source>
        <dbReference type="Proteomes" id="UP000829291"/>
    </source>
</evidence>
<protein>
    <submittedName>
        <fullName evidence="4">Coiled-coil domain-containing protein 40</fullName>
    </submittedName>
</protein>
<evidence type="ECO:0000256" key="2">
    <source>
        <dbReference type="SAM" id="MobiDB-lite"/>
    </source>
</evidence>
<dbReference type="InterPro" id="IPR037386">
    <property type="entry name" value="CCDC40"/>
</dbReference>
<dbReference type="OrthoDB" id="188741at2759"/>
<feature type="region of interest" description="Disordered" evidence="2">
    <location>
        <begin position="37"/>
        <end position="69"/>
    </location>
</feature>
<feature type="coiled-coil region" evidence="1">
    <location>
        <begin position="257"/>
        <end position="305"/>
    </location>
</feature>
<dbReference type="RefSeq" id="XP_015511412.2">
    <property type="nucleotide sequence ID" value="XM_015655926.2"/>
</dbReference>
<sequence length="945" mass="110933">MSVTLVLSRRQPNEAGTAGNFTAIKFLTMCDPNLGALPSPVSEQRSSYKPRFLDKDEKMPSDSLNEPSTKVNSKLWKYTPPAEPPSILDPDDPLMKRFQESLKAHLSRINNKLNEEIFDLEAAIKKAKDVREQEGLKLYSAQEEISRQQSAIENYQATLVEVIQMREEKETQICIVKDVHKEAYQKLRDEKAKEEEIIRELESLSSLERQFREWENEISSNLTVSKRMSEKDAMDQKELIRKKQQEDYILFKIMSEVWKIESEIKILNEQAELKEKEKGTLSQTITDANADLDALQREYKNLFNTWNNIVANISQRNQIYSEISDERQQIRESFRTLQTGIDKLKKEANKEMENNERLTSVQSRIEEEIQINSKTNAIEKEKITHLESQFTKIAKLVEQNNAEFNEIQSDYRHYRNMEKLLQKDIEKLASQKVQIEEQILAKLEEKVAHDKVARYLNKLLRNLKCATREQELAVVQAENNYGKTLLDIEKLRGLLENNKSELEELVNINSVKEKEIDVTQSEIKKYDSIIIRKQRDIEIVNKRIEEALENTGGEEISPLDLKILTLEKNIEETEQMNQKLQLHWLRQEGYMVNLTQQRNVQTQEMSLLAKQITIMEQKNLKLETELGLQRKEELNMGRVINNYQQKLVDLNARLAMQKDYKDFLEDTNYVTKNECLVSLEELEMNIIRLKNDIEQLEDEKLSAKERLITLQRESLSWEKKVQLAQETNKNIKDERGCFGDVGIMKSEIQRMQIRLSHLRKAQEKLIQDMEHCVSRRDAIVDGAMAKEKRNPKGQHNQRTIFQKRLTDQRLKIKQIAKETKQIDNQISELEEVQRTVLEQLNKEQERLRLIEDSIPDIEKKITEAEIIKQHNLEILIRKQHKVKMYQDVHSGRHKMLHKSESLLDAELLKQRVMNADLKEILEQTQSDFPLLKDVTRKILLTLQTP</sequence>
<dbReference type="GO" id="GO:0005737">
    <property type="term" value="C:cytoplasm"/>
    <property type="evidence" value="ECO:0007669"/>
    <property type="project" value="TreeGrafter"/>
</dbReference>
<dbReference type="Proteomes" id="UP000829291">
    <property type="component" value="Chromosome 2"/>
</dbReference>
<feature type="coiled-coil region" evidence="1">
    <location>
        <begin position="812"/>
        <end position="860"/>
    </location>
</feature>
<accession>A0A6J0BB64</accession>
<feature type="coiled-coil region" evidence="1">
    <location>
        <begin position="672"/>
        <end position="713"/>
    </location>
</feature>
<proteinExistence type="predicted"/>
<organism evidence="4">
    <name type="scientific">Neodiprion lecontei</name>
    <name type="common">Redheaded pine sawfly</name>
    <dbReference type="NCBI Taxonomy" id="441921"/>
    <lineage>
        <taxon>Eukaryota</taxon>
        <taxon>Metazoa</taxon>
        <taxon>Ecdysozoa</taxon>
        <taxon>Arthropoda</taxon>
        <taxon>Hexapoda</taxon>
        <taxon>Insecta</taxon>
        <taxon>Pterygota</taxon>
        <taxon>Neoptera</taxon>
        <taxon>Endopterygota</taxon>
        <taxon>Hymenoptera</taxon>
        <taxon>Tenthredinoidea</taxon>
        <taxon>Diprionidae</taxon>
        <taxon>Diprioninae</taxon>
        <taxon>Neodiprion</taxon>
    </lineage>
</organism>
<dbReference type="KEGG" id="nlo:107218151"/>
<feature type="coiled-coil region" evidence="1">
    <location>
        <begin position="418"/>
        <end position="583"/>
    </location>
</feature>
<dbReference type="GO" id="GO:0035082">
    <property type="term" value="P:axoneme assembly"/>
    <property type="evidence" value="ECO:0007669"/>
    <property type="project" value="InterPro"/>
</dbReference>
<feature type="coiled-coil region" evidence="1">
    <location>
        <begin position="110"/>
        <end position="217"/>
    </location>
</feature>
<dbReference type="GeneID" id="107218151"/>
<evidence type="ECO:0000256" key="1">
    <source>
        <dbReference type="SAM" id="Coils"/>
    </source>
</evidence>
<dbReference type="FunCoup" id="A0A6J0BB64">
    <property type="interactions" value="77"/>
</dbReference>
<reference evidence="4" key="1">
    <citation type="submission" date="2025-08" db="UniProtKB">
        <authorList>
            <consortium name="RefSeq"/>
        </authorList>
    </citation>
    <scope>IDENTIFICATION</scope>
    <source>
        <tissue evidence="4">Thorax and Abdomen</tissue>
    </source>
</reference>
<keyword evidence="3" id="KW-1185">Reference proteome</keyword>
<feature type="compositionally biased region" description="Basic and acidic residues" evidence="2">
    <location>
        <begin position="51"/>
        <end position="60"/>
    </location>
</feature>
<gene>
    <name evidence="4" type="primary">LOC107218151</name>
</gene>
<dbReference type="AlphaFoldDB" id="A0A6J0BB64"/>
<dbReference type="InParanoid" id="A0A6J0BB64"/>
<keyword evidence="1" id="KW-0175">Coiled coil</keyword>